<dbReference type="InterPro" id="IPR038709">
    <property type="entry name" value="RpoN_core-bd_sf"/>
</dbReference>
<evidence type="ECO:0000256" key="1">
    <source>
        <dbReference type="SAM" id="MobiDB-lite"/>
    </source>
</evidence>
<comment type="caution">
    <text evidence="3">The sequence shown here is derived from an EMBL/GenBank/DDBJ whole genome shotgun (WGS) entry which is preliminary data.</text>
</comment>
<evidence type="ECO:0000259" key="2">
    <source>
        <dbReference type="Pfam" id="PF04963"/>
    </source>
</evidence>
<dbReference type="GO" id="GO:0006352">
    <property type="term" value="P:DNA-templated transcription initiation"/>
    <property type="evidence" value="ECO:0007669"/>
    <property type="project" value="InterPro"/>
</dbReference>
<protein>
    <recommendedName>
        <fullName evidence="2">RNA polymerase sigma factor 54 core-binding domain-containing protein</fullName>
    </recommendedName>
</protein>
<name>A0A0S8GF37_UNCW3</name>
<organism evidence="3 4">
    <name type="scientific">candidate division WOR_3 bacterium SM23_60</name>
    <dbReference type="NCBI Taxonomy" id="1703780"/>
    <lineage>
        <taxon>Bacteria</taxon>
        <taxon>Bacteria division WOR-3</taxon>
    </lineage>
</organism>
<evidence type="ECO:0000313" key="3">
    <source>
        <dbReference type="EMBL" id="KPK71312.1"/>
    </source>
</evidence>
<dbReference type="InterPro" id="IPR000394">
    <property type="entry name" value="RNA_pol_sigma_54"/>
</dbReference>
<dbReference type="PANTHER" id="PTHR32248:SF4">
    <property type="entry name" value="RNA POLYMERASE SIGMA-54 FACTOR"/>
    <property type="match status" value="1"/>
</dbReference>
<dbReference type="GO" id="GO:0001216">
    <property type="term" value="F:DNA-binding transcription activator activity"/>
    <property type="evidence" value="ECO:0007669"/>
    <property type="project" value="InterPro"/>
</dbReference>
<sequence>MKVRKHELQYRPELKQYLLPTLVYYLKLIELPNLELETYISHELETNPLLEEQSSETSEESSSEEGENESSEEETDDFSDLNLELFSEESNVEYGRKELEFDPFDNIPAQGENLHDILMRQARDAFDGKDLELAEYIILNIEDDGFLALSPEEIAGAGYDLSEVTRIIKKIQCFDPMGCAW</sequence>
<feature type="domain" description="RNA polymerase sigma factor 54 core-binding" evidence="2">
    <location>
        <begin position="104"/>
        <end position="180"/>
    </location>
</feature>
<dbReference type="PANTHER" id="PTHR32248">
    <property type="entry name" value="RNA POLYMERASE SIGMA-54 FACTOR"/>
    <property type="match status" value="1"/>
</dbReference>
<dbReference type="Pfam" id="PF04963">
    <property type="entry name" value="Sigma54_CBD"/>
    <property type="match status" value="1"/>
</dbReference>
<reference evidence="3 4" key="1">
    <citation type="journal article" date="2015" name="Microbiome">
        <title>Genomic resolution of linkages in carbon, nitrogen, and sulfur cycling among widespread estuary sediment bacteria.</title>
        <authorList>
            <person name="Baker B.J."/>
            <person name="Lazar C.S."/>
            <person name="Teske A.P."/>
            <person name="Dick G.J."/>
        </authorList>
    </citation>
    <scope>NUCLEOTIDE SEQUENCE [LARGE SCALE GENOMIC DNA]</scope>
    <source>
        <strain evidence="3">SM23_60</strain>
    </source>
</reference>
<dbReference type="Proteomes" id="UP000051096">
    <property type="component" value="Unassembled WGS sequence"/>
</dbReference>
<dbReference type="GO" id="GO:0003677">
    <property type="term" value="F:DNA binding"/>
    <property type="evidence" value="ECO:0007669"/>
    <property type="project" value="InterPro"/>
</dbReference>
<feature type="compositionally biased region" description="Acidic residues" evidence="1">
    <location>
        <begin position="53"/>
        <end position="79"/>
    </location>
</feature>
<dbReference type="AlphaFoldDB" id="A0A0S8GF37"/>
<accession>A0A0S8GF37</accession>
<dbReference type="Pfam" id="PF00309">
    <property type="entry name" value="Sigma54_AID"/>
    <property type="match status" value="1"/>
</dbReference>
<proteinExistence type="predicted"/>
<dbReference type="InterPro" id="IPR007046">
    <property type="entry name" value="RNA_pol_sigma_54_core-bd"/>
</dbReference>
<dbReference type="EMBL" id="LJUO01000066">
    <property type="protein sequence ID" value="KPK71312.1"/>
    <property type="molecule type" value="Genomic_DNA"/>
</dbReference>
<feature type="non-terminal residue" evidence="3">
    <location>
        <position position="181"/>
    </location>
</feature>
<feature type="region of interest" description="Disordered" evidence="1">
    <location>
        <begin position="45"/>
        <end position="81"/>
    </location>
</feature>
<dbReference type="GO" id="GO:0016987">
    <property type="term" value="F:sigma factor activity"/>
    <property type="evidence" value="ECO:0007669"/>
    <property type="project" value="InterPro"/>
</dbReference>
<dbReference type="Gene3D" id="1.10.10.1330">
    <property type="entry name" value="RNA polymerase sigma-54 factor, core-binding domain"/>
    <property type="match status" value="1"/>
</dbReference>
<evidence type="ECO:0000313" key="4">
    <source>
        <dbReference type="Proteomes" id="UP000051096"/>
    </source>
</evidence>
<gene>
    <name evidence="3" type="ORF">AMJ87_07480</name>
</gene>